<dbReference type="PANTHER" id="PTHR43069:SF2">
    <property type="entry name" value="FUMARYLACETOACETASE"/>
    <property type="match status" value="1"/>
</dbReference>
<comment type="caution">
    <text evidence="4">The sequence shown here is derived from an EMBL/GenBank/DDBJ whole genome shotgun (WGS) entry which is preliminary data.</text>
</comment>
<name>A0ABP0AWN9_9PEZI</name>
<dbReference type="SUPFAM" id="SSF56529">
    <property type="entry name" value="FAH"/>
    <property type="match status" value="1"/>
</dbReference>
<protein>
    <recommendedName>
        <fullName evidence="2">Fumarylacetoacetase</fullName>
        <ecNumber evidence="2">3.7.1.2</ecNumber>
    </recommendedName>
    <alternativeName>
        <fullName evidence="2">Fumarylacetoacetate hydrolase</fullName>
    </alternativeName>
</protein>
<comment type="cofactor">
    <cofactor evidence="2">
        <name>Mg(2+)</name>
        <dbReference type="ChEBI" id="CHEBI:18420"/>
    </cofactor>
    <cofactor evidence="2">
        <name>Ca(2+)</name>
        <dbReference type="ChEBI" id="CHEBI:29108"/>
    </cofactor>
</comment>
<dbReference type="Pfam" id="PF01557">
    <property type="entry name" value="FAA_hydrolase"/>
    <property type="match status" value="1"/>
</dbReference>
<gene>
    <name evidence="4" type="ORF">SCUCBS95973_001193</name>
</gene>
<feature type="domain" description="Fumarylacetoacetase-like C-terminal" evidence="3">
    <location>
        <begin position="40"/>
        <end position="280"/>
    </location>
</feature>
<evidence type="ECO:0000313" key="5">
    <source>
        <dbReference type="Proteomes" id="UP001642405"/>
    </source>
</evidence>
<proteinExistence type="inferred from homology"/>
<sequence>MRKAVRETLQKHLSASTVPLPAEVPLSEVQNHFPMETRNFSDFYCSLEHAINCTKLLRSDGAINQNWYTVPMVYNGHTSSLVVSGTPVHRSCGVFPVPGRDRDKLTFQPEMHMDFELEMGVFLSQPLEHGKRLDINDCRDNMFGFVLLNDLSARQIQLFEMPPQGPFHSKGSGTSISRWIVTTEALEASSDETYDVELSVHIERNGESFKVCVSNLHELYWSAFQQLTHLSSAGKARTDDKGEKTGLGCLFERQLDGNRLASAPADLHATFLKDGDRVVLQGWCRHPVTKEVLFGFGKCEGQLLPAI</sequence>
<dbReference type="Proteomes" id="UP001642405">
    <property type="component" value="Unassembled WGS sequence"/>
</dbReference>
<comment type="catalytic activity">
    <reaction evidence="2">
        <text>4-fumarylacetoacetate + H2O = acetoacetate + fumarate + H(+)</text>
        <dbReference type="Rhea" id="RHEA:10244"/>
        <dbReference type="ChEBI" id="CHEBI:13705"/>
        <dbReference type="ChEBI" id="CHEBI:15377"/>
        <dbReference type="ChEBI" id="CHEBI:15378"/>
        <dbReference type="ChEBI" id="CHEBI:18034"/>
        <dbReference type="ChEBI" id="CHEBI:29806"/>
        <dbReference type="EC" id="3.7.1.2"/>
    </reaction>
</comment>
<dbReference type="EC" id="3.7.1.2" evidence="2"/>
<dbReference type="InterPro" id="IPR036663">
    <property type="entry name" value="Fumarylacetoacetase_C_sf"/>
</dbReference>
<keyword evidence="5" id="KW-1185">Reference proteome</keyword>
<reference evidence="4 5" key="1">
    <citation type="submission" date="2024-01" db="EMBL/GenBank/DDBJ databases">
        <authorList>
            <person name="Allen C."/>
            <person name="Tagirdzhanova G."/>
        </authorList>
    </citation>
    <scope>NUCLEOTIDE SEQUENCE [LARGE SCALE GENOMIC DNA]</scope>
</reference>
<organism evidence="4 5">
    <name type="scientific">Sporothrix curviconia</name>
    <dbReference type="NCBI Taxonomy" id="1260050"/>
    <lineage>
        <taxon>Eukaryota</taxon>
        <taxon>Fungi</taxon>
        <taxon>Dikarya</taxon>
        <taxon>Ascomycota</taxon>
        <taxon>Pezizomycotina</taxon>
        <taxon>Sordariomycetes</taxon>
        <taxon>Sordariomycetidae</taxon>
        <taxon>Ophiostomatales</taxon>
        <taxon>Ophiostomataceae</taxon>
        <taxon>Sporothrix</taxon>
    </lineage>
</organism>
<dbReference type="EMBL" id="CAWUHB010000004">
    <property type="protein sequence ID" value="CAK7211669.1"/>
    <property type="molecule type" value="Genomic_DNA"/>
</dbReference>
<keyword evidence="2" id="KW-0479">Metal-binding</keyword>
<comment type="pathway">
    <text evidence="2">Amino-acid degradation; L-phenylalanine degradation; acetoacetate and fumarate from L-phenylalanine: step 6/6.</text>
</comment>
<keyword evidence="2" id="KW-0585">Phenylalanine catabolism</keyword>
<dbReference type="InterPro" id="IPR011234">
    <property type="entry name" value="Fumarylacetoacetase-like_C"/>
</dbReference>
<dbReference type="InterPro" id="IPR005959">
    <property type="entry name" value="Fumarylacetoacetase"/>
</dbReference>
<evidence type="ECO:0000256" key="2">
    <source>
        <dbReference type="RuleBase" id="RU366008"/>
    </source>
</evidence>
<keyword evidence="2" id="KW-0828">Tyrosine catabolism</keyword>
<keyword evidence="2" id="KW-0378">Hydrolase</keyword>
<evidence type="ECO:0000259" key="3">
    <source>
        <dbReference type="Pfam" id="PF01557"/>
    </source>
</evidence>
<evidence type="ECO:0000256" key="1">
    <source>
        <dbReference type="ARBA" id="ARBA00010211"/>
    </source>
</evidence>
<accession>A0ABP0AWN9</accession>
<dbReference type="PANTHER" id="PTHR43069">
    <property type="entry name" value="FUMARYLACETOACETASE"/>
    <property type="match status" value="1"/>
</dbReference>
<keyword evidence="2" id="KW-0106">Calcium</keyword>
<comment type="similarity">
    <text evidence="1 2">Belongs to the FAH family.</text>
</comment>
<evidence type="ECO:0000313" key="4">
    <source>
        <dbReference type="EMBL" id="CAK7211669.1"/>
    </source>
</evidence>
<dbReference type="Gene3D" id="3.90.850.10">
    <property type="entry name" value="Fumarylacetoacetase-like, C-terminal domain"/>
    <property type="match status" value="1"/>
</dbReference>
<keyword evidence="2" id="KW-0460">Magnesium</keyword>